<organism evidence="14 15">
    <name type="scientific">Candidatus Gottesmanbacteria bacterium RIFCSPHIGHO2_01_FULL_39_10</name>
    <dbReference type="NCBI Taxonomy" id="1798375"/>
    <lineage>
        <taxon>Bacteria</taxon>
        <taxon>Candidatus Gottesmaniibacteriota</taxon>
    </lineage>
</organism>
<dbReference type="SUPFAM" id="SSF56042">
    <property type="entry name" value="PurM C-terminal domain-like"/>
    <property type="match status" value="1"/>
</dbReference>
<dbReference type="InterPro" id="IPR016188">
    <property type="entry name" value="PurM-like_N"/>
</dbReference>
<evidence type="ECO:0000256" key="4">
    <source>
        <dbReference type="ARBA" id="ARBA00020367"/>
    </source>
</evidence>
<evidence type="ECO:0000256" key="1">
    <source>
        <dbReference type="ARBA" id="ARBA00004686"/>
    </source>
</evidence>
<dbReference type="GO" id="GO:0005829">
    <property type="term" value="C:cytosol"/>
    <property type="evidence" value="ECO:0007669"/>
    <property type="project" value="TreeGrafter"/>
</dbReference>
<dbReference type="GO" id="GO:0046084">
    <property type="term" value="P:adenine biosynthetic process"/>
    <property type="evidence" value="ECO:0007669"/>
    <property type="project" value="TreeGrafter"/>
</dbReference>
<dbReference type="InterPro" id="IPR036676">
    <property type="entry name" value="PurM-like_C_sf"/>
</dbReference>
<keyword evidence="7" id="KW-0067">ATP-binding</keyword>
<comment type="caution">
    <text evidence="14">The sequence shown here is derived from an EMBL/GenBank/DDBJ whole genome shotgun (WGS) entry which is preliminary data.</text>
</comment>
<reference evidence="14 15" key="1">
    <citation type="journal article" date="2016" name="Nat. Commun.">
        <title>Thousands of microbial genomes shed light on interconnected biogeochemical processes in an aquifer system.</title>
        <authorList>
            <person name="Anantharaman K."/>
            <person name="Brown C.T."/>
            <person name="Hug L.A."/>
            <person name="Sharon I."/>
            <person name="Castelle C.J."/>
            <person name="Probst A.J."/>
            <person name="Thomas B.C."/>
            <person name="Singh A."/>
            <person name="Wilkins M.J."/>
            <person name="Karaoz U."/>
            <person name="Brodie E.L."/>
            <person name="Williams K.H."/>
            <person name="Hubbard S.S."/>
            <person name="Banfield J.F."/>
        </authorList>
    </citation>
    <scope>NUCLEOTIDE SEQUENCE [LARGE SCALE GENOMIC DNA]</scope>
</reference>
<evidence type="ECO:0000256" key="2">
    <source>
        <dbReference type="ARBA" id="ARBA00010280"/>
    </source>
</evidence>
<comment type="pathway">
    <text evidence="1">Purine metabolism; IMP biosynthesis via de novo pathway; 5-amino-1-(5-phospho-D-ribosyl)imidazole from N(2)-formyl-N(1)-(5-phospho-D-ribosyl)glycinamide: step 2/2.</text>
</comment>
<evidence type="ECO:0000313" key="14">
    <source>
        <dbReference type="EMBL" id="OGG13039.1"/>
    </source>
</evidence>
<evidence type="ECO:0000256" key="9">
    <source>
        <dbReference type="ARBA" id="ARBA00032931"/>
    </source>
</evidence>
<dbReference type="GO" id="GO:0004641">
    <property type="term" value="F:phosphoribosylformylglycinamidine cyclo-ligase activity"/>
    <property type="evidence" value="ECO:0007669"/>
    <property type="project" value="UniProtKB-EC"/>
</dbReference>
<dbReference type="EC" id="6.3.3.1" evidence="3"/>
<dbReference type="InterPro" id="IPR004733">
    <property type="entry name" value="PurM_cligase"/>
</dbReference>
<keyword evidence="6" id="KW-0547">Nucleotide-binding</keyword>
<dbReference type="STRING" id="1798375.A2773_00320"/>
<evidence type="ECO:0000256" key="3">
    <source>
        <dbReference type="ARBA" id="ARBA00013047"/>
    </source>
</evidence>
<dbReference type="GO" id="GO:0006189">
    <property type="term" value="P:'de novo' IMP biosynthetic process"/>
    <property type="evidence" value="ECO:0007669"/>
    <property type="project" value="UniProtKB-UniPathway"/>
</dbReference>
<dbReference type="SUPFAM" id="SSF55326">
    <property type="entry name" value="PurM N-terminal domain-like"/>
    <property type="match status" value="1"/>
</dbReference>
<evidence type="ECO:0000256" key="5">
    <source>
        <dbReference type="ARBA" id="ARBA00022598"/>
    </source>
</evidence>
<feature type="domain" description="PurM-like N-terminal" evidence="12">
    <location>
        <begin position="46"/>
        <end position="173"/>
    </location>
</feature>
<dbReference type="UniPathway" id="UPA00074">
    <property type="reaction ID" value="UER00129"/>
</dbReference>
<sequence length="365" mass="40650">MSKVYSKSGVNYDLLDPIKRRAQKSGLETAVNLKNTGFNEIKKSRGESAYVLEYHDAYFVLVEECLGTKSLVADETIKFTGKTYYDLLAQDTVAYMVNDLITVGARPLSIAAYWAVGSSEWFKDKKRSSDLITGWAKACDLAGASWGGGETPSLSGIIDKNAIDLAGACFGIVKPKQRLILGDKLKEGDSIIFLESRGIQSNGVSLARKIAKQLSKGYATLINKKLIYGEALLIPTIIYSKIIQDLFSENIDIHYMSNITGHGWRKIMRANKQLTYSISTLPYIPEVFYFMQEKAKLSDKDMYATFNMGAGFAIYVNPKDAEKVVIISNKNNIKAWIAGNVEKGEKQVIIKPLNIVYKQQELTIR</sequence>
<comment type="similarity">
    <text evidence="2">Belongs to the AIR synthase family.</text>
</comment>
<evidence type="ECO:0000313" key="15">
    <source>
        <dbReference type="Proteomes" id="UP000177383"/>
    </source>
</evidence>
<evidence type="ECO:0000259" key="12">
    <source>
        <dbReference type="Pfam" id="PF00586"/>
    </source>
</evidence>
<dbReference type="EMBL" id="MFJE01000063">
    <property type="protein sequence ID" value="OGG13039.1"/>
    <property type="molecule type" value="Genomic_DNA"/>
</dbReference>
<accession>A0A1F5ZKL5</accession>
<proteinExistence type="inferred from homology"/>
<keyword evidence="5 14" id="KW-0436">Ligase</keyword>
<dbReference type="PANTHER" id="PTHR10520:SF12">
    <property type="entry name" value="TRIFUNCTIONAL PURINE BIOSYNTHETIC PROTEIN ADENOSINE-3"/>
    <property type="match status" value="1"/>
</dbReference>
<gene>
    <name evidence="14" type="ORF">A2773_00320</name>
</gene>
<comment type="catalytic activity">
    <reaction evidence="11">
        <text>2-formamido-N(1)-(5-O-phospho-beta-D-ribosyl)acetamidine + ATP = 5-amino-1-(5-phospho-beta-D-ribosyl)imidazole + ADP + phosphate + H(+)</text>
        <dbReference type="Rhea" id="RHEA:23032"/>
        <dbReference type="ChEBI" id="CHEBI:15378"/>
        <dbReference type="ChEBI" id="CHEBI:30616"/>
        <dbReference type="ChEBI" id="CHEBI:43474"/>
        <dbReference type="ChEBI" id="CHEBI:137981"/>
        <dbReference type="ChEBI" id="CHEBI:147287"/>
        <dbReference type="ChEBI" id="CHEBI:456216"/>
        <dbReference type="EC" id="6.3.3.1"/>
    </reaction>
</comment>
<evidence type="ECO:0000256" key="8">
    <source>
        <dbReference type="ARBA" id="ARBA00031908"/>
    </source>
</evidence>
<dbReference type="Pfam" id="PF00586">
    <property type="entry name" value="AIRS"/>
    <property type="match status" value="1"/>
</dbReference>
<dbReference type="Pfam" id="PF02769">
    <property type="entry name" value="AIRS_C"/>
    <property type="match status" value="1"/>
</dbReference>
<dbReference type="GO" id="GO:0004637">
    <property type="term" value="F:phosphoribosylamine-glycine ligase activity"/>
    <property type="evidence" value="ECO:0007669"/>
    <property type="project" value="TreeGrafter"/>
</dbReference>
<evidence type="ECO:0000259" key="13">
    <source>
        <dbReference type="Pfam" id="PF02769"/>
    </source>
</evidence>
<evidence type="ECO:0000256" key="7">
    <source>
        <dbReference type="ARBA" id="ARBA00022840"/>
    </source>
</evidence>
<evidence type="ECO:0000256" key="10">
    <source>
        <dbReference type="ARBA" id="ARBA00033093"/>
    </source>
</evidence>
<protein>
    <recommendedName>
        <fullName evidence="4">Phosphoribosylformylglycinamidine cyclo-ligase</fullName>
        <ecNumber evidence="3">6.3.3.1</ecNumber>
    </recommendedName>
    <alternativeName>
        <fullName evidence="9">AIR synthase</fullName>
    </alternativeName>
    <alternativeName>
        <fullName evidence="10">AIRS</fullName>
    </alternativeName>
    <alternativeName>
        <fullName evidence="8">Phosphoribosyl-aminoimidazole synthetase</fullName>
    </alternativeName>
</protein>
<dbReference type="GO" id="GO:0005524">
    <property type="term" value="F:ATP binding"/>
    <property type="evidence" value="ECO:0007669"/>
    <property type="project" value="UniProtKB-KW"/>
</dbReference>
<dbReference type="Proteomes" id="UP000177383">
    <property type="component" value="Unassembled WGS sequence"/>
</dbReference>
<dbReference type="InterPro" id="IPR036921">
    <property type="entry name" value="PurM-like_N_sf"/>
</dbReference>
<dbReference type="InterPro" id="IPR010918">
    <property type="entry name" value="PurM-like_C_dom"/>
</dbReference>
<name>A0A1F5ZKL5_9BACT</name>
<evidence type="ECO:0000256" key="6">
    <source>
        <dbReference type="ARBA" id="ARBA00022741"/>
    </source>
</evidence>
<evidence type="ECO:0000256" key="11">
    <source>
        <dbReference type="ARBA" id="ARBA00049057"/>
    </source>
</evidence>
<dbReference type="Gene3D" id="3.30.1330.10">
    <property type="entry name" value="PurM-like, N-terminal domain"/>
    <property type="match status" value="1"/>
</dbReference>
<dbReference type="PANTHER" id="PTHR10520">
    <property type="entry name" value="TRIFUNCTIONAL PURINE BIOSYNTHETIC PROTEIN ADENOSINE-3-RELATED"/>
    <property type="match status" value="1"/>
</dbReference>
<dbReference type="Gene3D" id="3.90.650.10">
    <property type="entry name" value="PurM-like C-terminal domain"/>
    <property type="match status" value="1"/>
</dbReference>
<dbReference type="AlphaFoldDB" id="A0A1F5ZKL5"/>
<feature type="domain" description="PurM-like C-terminal" evidence="13">
    <location>
        <begin position="186"/>
        <end position="349"/>
    </location>
</feature>